<dbReference type="KEGG" id="schv:BRCON_1744"/>
<keyword evidence="1" id="KW-0472">Membrane</keyword>
<feature type="transmembrane region" description="Helical" evidence="1">
    <location>
        <begin position="109"/>
        <end position="128"/>
    </location>
</feature>
<evidence type="ECO:0000256" key="1">
    <source>
        <dbReference type="SAM" id="Phobius"/>
    </source>
</evidence>
<organism evidence="2 3">
    <name type="scientific">Sumerlaea chitinivorans</name>
    <dbReference type="NCBI Taxonomy" id="2250252"/>
    <lineage>
        <taxon>Bacteria</taxon>
        <taxon>Candidatus Sumerlaeota</taxon>
        <taxon>Candidatus Sumerlaeia</taxon>
        <taxon>Candidatus Sumerlaeales</taxon>
        <taxon>Candidatus Sumerlaeaceae</taxon>
        <taxon>Candidatus Sumerlaea</taxon>
    </lineage>
</organism>
<feature type="transmembrane region" description="Helical" evidence="1">
    <location>
        <begin position="83"/>
        <end position="102"/>
    </location>
</feature>
<dbReference type="EMBL" id="CP030759">
    <property type="protein sequence ID" value="AXA36521.1"/>
    <property type="molecule type" value="Genomic_DNA"/>
</dbReference>
<evidence type="ECO:0000313" key="2">
    <source>
        <dbReference type="EMBL" id="AXA36521.1"/>
    </source>
</evidence>
<dbReference type="Proteomes" id="UP000262583">
    <property type="component" value="Chromosome"/>
</dbReference>
<name>A0A2Z4Y5L7_SUMC1</name>
<feature type="transmembrane region" description="Helical" evidence="1">
    <location>
        <begin position="134"/>
        <end position="153"/>
    </location>
</feature>
<evidence type="ECO:0000313" key="3">
    <source>
        <dbReference type="Proteomes" id="UP000262583"/>
    </source>
</evidence>
<keyword evidence="1" id="KW-1133">Transmembrane helix</keyword>
<feature type="transmembrane region" description="Helical" evidence="1">
    <location>
        <begin position="12"/>
        <end position="32"/>
    </location>
</feature>
<feature type="transmembrane region" description="Helical" evidence="1">
    <location>
        <begin position="298"/>
        <end position="321"/>
    </location>
</feature>
<sequence length="576" mass="63263">MLKKVLGCLETHALEIVALVVICATVAFVSPIRLSPDSAIYLHAAVTKVDLYHPHHLLFAAVLRGLAQLQELLGLGGETVPTYRRAMLILSFSALAGVWLFLTSQKLSIYQRIFALLAIGLSSTWLQYSTLIESAVPAVGTLCFAAAILQKVVSDAADKNRSPQASQPAGFILASIAFVISYAMAVCFHQSAVLAAIPFLVMGISVNFRSRALRSLLVPFALLAASAAVVALFYVLAHRSVGQDLPFGVWVTKYAHYQGQGWGPSANVSIEGLIRWTRSLGIMFHNPYPWEFYGGGPFSPYSVGLGWGMLAWGIVVVAGLLREKERRVENMWLIVWLLIFEGFIFAWSHRPYYHLLAFPAYLVLSCRFVEHLPPRWKQLLACLLIGMILAVGSANVVTMRRARISEPSACGLGVEAMRAWIREGDTVVAAWHERLFLEALGCKARCYPVSQAPRVVPRWDQGERGRLILAKSVAILAGNPPAEAEKHFSTSIRPFLDQLLAIHKTSPLRGALIRLASSPHEVGVVFGVDNELPLPLEQVLAQFSESLRKEPQIAKGVLHGWLEAARQAHKGTAESR</sequence>
<feature type="transmembrane region" description="Helical" evidence="1">
    <location>
        <begin position="191"/>
        <end position="209"/>
    </location>
</feature>
<reference evidence="2 3" key="1">
    <citation type="submission" date="2018-05" db="EMBL/GenBank/DDBJ databases">
        <title>A metagenomic window into the 2 km-deep terrestrial subsurface aquifer revealed taxonomically and functionally diverse microbial community comprising novel uncultured bacterial lineages.</title>
        <authorList>
            <person name="Kadnikov V.V."/>
            <person name="Mardanov A.V."/>
            <person name="Beletsky A.V."/>
            <person name="Banks D."/>
            <person name="Pimenov N.V."/>
            <person name="Frank Y.A."/>
            <person name="Karnachuk O.V."/>
            <person name="Ravin N.V."/>
        </authorList>
    </citation>
    <scope>NUCLEOTIDE SEQUENCE [LARGE SCALE GENOMIC DNA]</scope>
    <source>
        <strain evidence="2">BY</strain>
    </source>
</reference>
<dbReference type="AlphaFoldDB" id="A0A2Z4Y5L7"/>
<feature type="transmembrane region" description="Helical" evidence="1">
    <location>
        <begin position="165"/>
        <end position="185"/>
    </location>
</feature>
<feature type="transmembrane region" description="Helical" evidence="1">
    <location>
        <begin position="378"/>
        <end position="397"/>
    </location>
</feature>
<protein>
    <submittedName>
        <fullName evidence="2">Uncharacterized protein</fullName>
    </submittedName>
</protein>
<feature type="transmembrane region" description="Helical" evidence="1">
    <location>
        <begin position="216"/>
        <end position="237"/>
    </location>
</feature>
<keyword evidence="1" id="KW-0812">Transmembrane</keyword>
<accession>A0A2Z4Y5L7</accession>
<feature type="transmembrane region" description="Helical" evidence="1">
    <location>
        <begin position="333"/>
        <end position="349"/>
    </location>
</feature>
<gene>
    <name evidence="2" type="ORF">BRCON_1744</name>
</gene>
<proteinExistence type="predicted"/>